<dbReference type="Proteomes" id="UP000257109">
    <property type="component" value="Unassembled WGS sequence"/>
</dbReference>
<dbReference type="OrthoDB" id="2919534at2759"/>
<accession>A0A371HMP6</accession>
<organism evidence="1 2">
    <name type="scientific">Mucuna pruriens</name>
    <name type="common">Velvet bean</name>
    <name type="synonym">Dolichos pruriens</name>
    <dbReference type="NCBI Taxonomy" id="157652"/>
    <lineage>
        <taxon>Eukaryota</taxon>
        <taxon>Viridiplantae</taxon>
        <taxon>Streptophyta</taxon>
        <taxon>Embryophyta</taxon>
        <taxon>Tracheophyta</taxon>
        <taxon>Spermatophyta</taxon>
        <taxon>Magnoliopsida</taxon>
        <taxon>eudicotyledons</taxon>
        <taxon>Gunneridae</taxon>
        <taxon>Pentapetalae</taxon>
        <taxon>rosids</taxon>
        <taxon>fabids</taxon>
        <taxon>Fabales</taxon>
        <taxon>Fabaceae</taxon>
        <taxon>Papilionoideae</taxon>
        <taxon>50 kb inversion clade</taxon>
        <taxon>NPAAA clade</taxon>
        <taxon>indigoferoid/millettioid clade</taxon>
        <taxon>Phaseoleae</taxon>
        <taxon>Mucuna</taxon>
    </lineage>
</organism>
<reference evidence="1" key="1">
    <citation type="submission" date="2018-05" db="EMBL/GenBank/DDBJ databases">
        <title>Draft genome of Mucuna pruriens seed.</title>
        <authorList>
            <person name="Nnadi N.E."/>
            <person name="Vos R."/>
            <person name="Hasami M.H."/>
            <person name="Devisetty U.K."/>
            <person name="Aguiy J.C."/>
        </authorList>
    </citation>
    <scope>NUCLEOTIDE SEQUENCE [LARGE SCALE GENOMIC DNA]</scope>
    <source>
        <strain evidence="1">JCA_2017</strain>
    </source>
</reference>
<keyword evidence="2" id="KW-1185">Reference proteome</keyword>
<sequence>MGRSILNKLGVVVSTLHLCMKYPVGQDVERVWVDHQRIGSRPSRANEPNVNVLDLDLDPRCEDERERPLTAEDLKEVSIGPNPAHRMKIGTSLA</sequence>
<comment type="caution">
    <text evidence="1">The sequence shown here is derived from an EMBL/GenBank/DDBJ whole genome shotgun (WGS) entry which is preliminary data.</text>
</comment>
<gene>
    <name evidence="1" type="ORF">CR513_12274</name>
</gene>
<proteinExistence type="predicted"/>
<evidence type="ECO:0000313" key="1">
    <source>
        <dbReference type="EMBL" id="RDY04066.1"/>
    </source>
</evidence>
<protein>
    <submittedName>
        <fullName evidence="1">Uncharacterized protein</fullName>
    </submittedName>
</protein>
<dbReference type="EMBL" id="QJKJ01002157">
    <property type="protein sequence ID" value="RDY04066.1"/>
    <property type="molecule type" value="Genomic_DNA"/>
</dbReference>
<name>A0A371HMP6_MUCPR</name>
<dbReference type="AlphaFoldDB" id="A0A371HMP6"/>
<evidence type="ECO:0000313" key="2">
    <source>
        <dbReference type="Proteomes" id="UP000257109"/>
    </source>
</evidence>
<feature type="non-terminal residue" evidence="1">
    <location>
        <position position="1"/>
    </location>
</feature>